<name>A0A6U3VYV6_9STRA</name>
<dbReference type="PANTHER" id="PTHR15907">
    <property type="entry name" value="DUF614 FAMILY PROTEIN-RELATED"/>
    <property type="match status" value="1"/>
</dbReference>
<reference evidence="2" key="1">
    <citation type="submission" date="2021-01" db="EMBL/GenBank/DDBJ databases">
        <authorList>
            <person name="Corre E."/>
            <person name="Pelletier E."/>
            <person name="Niang G."/>
            <person name="Scheremetjew M."/>
            <person name="Finn R."/>
            <person name="Kale V."/>
            <person name="Holt S."/>
            <person name="Cochrane G."/>
            <person name="Meng A."/>
            <person name="Brown T."/>
            <person name="Cohen L."/>
        </authorList>
    </citation>
    <scope>NUCLEOTIDE SEQUENCE</scope>
    <source>
        <strain evidence="2">CCMP1381</strain>
    </source>
</reference>
<dbReference type="AlphaFoldDB" id="A0A6U3VYV6"/>
<dbReference type="Pfam" id="PF04749">
    <property type="entry name" value="PLAC8"/>
    <property type="match status" value="1"/>
</dbReference>
<proteinExistence type="predicted"/>
<protein>
    <submittedName>
        <fullName evidence="2">Uncharacterized protein</fullName>
    </submittedName>
</protein>
<dbReference type="EMBL" id="HBGS01042828">
    <property type="protein sequence ID" value="CAD9453498.1"/>
    <property type="molecule type" value="Transcribed_RNA"/>
</dbReference>
<dbReference type="InterPro" id="IPR006461">
    <property type="entry name" value="PLAC_motif_containing"/>
</dbReference>
<evidence type="ECO:0000313" key="2">
    <source>
        <dbReference type="EMBL" id="CAD9453498.1"/>
    </source>
</evidence>
<evidence type="ECO:0000313" key="1">
    <source>
        <dbReference type="EMBL" id="CAD9453495.1"/>
    </source>
</evidence>
<gene>
    <name evidence="1" type="ORF">DSPE1174_LOCUS22080</name>
    <name evidence="2" type="ORF">DSPE1174_LOCUS22081</name>
</gene>
<accession>A0A6U3VYV6</accession>
<dbReference type="NCBIfam" id="TIGR01571">
    <property type="entry name" value="A_thal_Cys_rich"/>
    <property type="match status" value="1"/>
</dbReference>
<organism evidence="2">
    <name type="scientific">Octactis speculum</name>
    <dbReference type="NCBI Taxonomy" id="3111310"/>
    <lineage>
        <taxon>Eukaryota</taxon>
        <taxon>Sar</taxon>
        <taxon>Stramenopiles</taxon>
        <taxon>Ochrophyta</taxon>
        <taxon>Dictyochophyceae</taxon>
        <taxon>Dictyochales</taxon>
        <taxon>Dictyochaceae</taxon>
        <taxon>Octactis</taxon>
    </lineage>
</organism>
<dbReference type="EMBL" id="HBGS01042827">
    <property type="protein sequence ID" value="CAD9453495.1"/>
    <property type="molecule type" value="Transcribed_RNA"/>
</dbReference>
<sequence>MEIDKAAVVKAAVVTATVVTAQPTANSGGAQEEKFADLCSCFDDKGLCCFVCCCPACAFGEIAEGADYGSCCLCGAAYSLCSVVSAATAIFLCGWTVNFGCPLTVSARGALRRKYNIEGSCCMDCVMHCCCFTCATCQELKFVREKAPPKA</sequence>